<evidence type="ECO:0000256" key="3">
    <source>
        <dbReference type="SAM" id="MobiDB-lite"/>
    </source>
</evidence>
<dbReference type="GeneID" id="107008661"/>
<dbReference type="RefSeq" id="XP_027770806.1">
    <property type="nucleotide sequence ID" value="XM_027915005.1"/>
</dbReference>
<comment type="similarity">
    <text evidence="1">Belongs to the SPT2 family.</text>
</comment>
<dbReference type="Proteomes" id="UP000694930">
    <property type="component" value="Chromosome 2"/>
</dbReference>
<evidence type="ECO:0000313" key="4">
    <source>
        <dbReference type="Proteomes" id="UP000694930"/>
    </source>
</evidence>
<evidence type="ECO:0000256" key="1">
    <source>
        <dbReference type="ARBA" id="ARBA00006461"/>
    </source>
</evidence>
<feature type="compositionally biased region" description="Basic and acidic residues" evidence="3">
    <location>
        <begin position="384"/>
        <end position="411"/>
    </location>
</feature>
<feature type="region of interest" description="Disordered" evidence="3">
    <location>
        <begin position="384"/>
        <end position="422"/>
    </location>
</feature>
<keyword evidence="4" id="KW-1185">Reference proteome</keyword>
<feature type="compositionally biased region" description="Low complexity" evidence="3">
    <location>
        <begin position="204"/>
        <end position="220"/>
    </location>
</feature>
<organism evidence="4 5">
    <name type="scientific">Solanum pennellii</name>
    <name type="common">Tomato</name>
    <name type="synonym">Lycopersicon pennellii</name>
    <dbReference type="NCBI Taxonomy" id="28526"/>
    <lineage>
        <taxon>Eukaryota</taxon>
        <taxon>Viridiplantae</taxon>
        <taxon>Streptophyta</taxon>
        <taxon>Embryophyta</taxon>
        <taxon>Tracheophyta</taxon>
        <taxon>Spermatophyta</taxon>
        <taxon>Magnoliopsida</taxon>
        <taxon>eudicotyledons</taxon>
        <taxon>Gunneridae</taxon>
        <taxon>Pentapetalae</taxon>
        <taxon>asterids</taxon>
        <taxon>lamiids</taxon>
        <taxon>Solanales</taxon>
        <taxon>Solanaceae</taxon>
        <taxon>Solanoideae</taxon>
        <taxon>Solaneae</taxon>
        <taxon>Solanum</taxon>
        <taxon>Solanum subgen. Lycopersicon</taxon>
    </lineage>
</organism>
<feature type="region of interest" description="Disordered" evidence="3">
    <location>
        <begin position="195"/>
        <end position="247"/>
    </location>
</feature>
<evidence type="ECO:0000313" key="5">
    <source>
        <dbReference type="RefSeq" id="XP_027770806.1"/>
    </source>
</evidence>
<proteinExistence type="inferred from homology"/>
<feature type="compositionally biased region" description="Acidic residues" evidence="3">
    <location>
        <begin position="1"/>
        <end position="32"/>
    </location>
</feature>
<dbReference type="Pfam" id="PF08243">
    <property type="entry name" value="SPT2"/>
    <property type="match status" value="1"/>
</dbReference>
<feature type="region of interest" description="Disordered" evidence="3">
    <location>
        <begin position="1"/>
        <end position="36"/>
    </location>
</feature>
<name>A0ABM1V4Y8_SOLPN</name>
<protein>
    <submittedName>
        <fullName evidence="5">Uncharacterized protein LOC107008661 isoform X4</fullName>
    </submittedName>
</protein>
<gene>
    <name evidence="5" type="primary">LOC107008661</name>
</gene>
<dbReference type="SMART" id="SM00784">
    <property type="entry name" value="SPT2"/>
    <property type="match status" value="1"/>
</dbReference>
<dbReference type="PANTHER" id="PTHR22691">
    <property type="entry name" value="YEAST SPT2-RELATED"/>
    <property type="match status" value="1"/>
</dbReference>
<reference evidence="5" key="2">
    <citation type="submission" date="2025-08" db="UniProtKB">
        <authorList>
            <consortium name="RefSeq"/>
        </authorList>
    </citation>
    <scope>IDENTIFICATION</scope>
</reference>
<keyword evidence="2" id="KW-0175">Coiled coil</keyword>
<feature type="compositionally biased region" description="Basic residues" evidence="3">
    <location>
        <begin position="412"/>
        <end position="422"/>
    </location>
</feature>
<dbReference type="InterPro" id="IPR013256">
    <property type="entry name" value="Chromatin_SPT2"/>
</dbReference>
<reference evidence="4" key="1">
    <citation type="journal article" date="2014" name="Nat. Genet.">
        <title>The genome of the stress-tolerant wild tomato species Solanum pennellii.</title>
        <authorList>
            <person name="Bolger A."/>
            <person name="Scossa F."/>
            <person name="Bolger M.E."/>
            <person name="Lanz C."/>
            <person name="Maumus F."/>
            <person name="Tohge T."/>
            <person name="Quesneville H."/>
            <person name="Alseekh S."/>
            <person name="Sorensen I."/>
            <person name="Lichtenstein G."/>
            <person name="Fich E.A."/>
            <person name="Conte M."/>
            <person name="Keller H."/>
            <person name="Schneeberger K."/>
            <person name="Schwacke R."/>
            <person name="Ofner I."/>
            <person name="Vrebalov J."/>
            <person name="Xu Y."/>
            <person name="Osorio S."/>
            <person name="Aflitos S.A."/>
            <person name="Schijlen E."/>
            <person name="Jimenez-Gomez J.M."/>
            <person name="Ryngajllo M."/>
            <person name="Kimura S."/>
            <person name="Kumar R."/>
            <person name="Koenig D."/>
            <person name="Headland L.R."/>
            <person name="Maloof J.N."/>
            <person name="Sinha N."/>
            <person name="van Ham R.C."/>
            <person name="Lankhorst R.K."/>
            <person name="Mao L."/>
            <person name="Vogel A."/>
            <person name="Arsova B."/>
            <person name="Panstruga R."/>
            <person name="Fei Z."/>
            <person name="Rose J.K."/>
            <person name="Zamir D."/>
            <person name="Carrari F."/>
            <person name="Giovannoni J.J."/>
            <person name="Weigel D."/>
            <person name="Usadel B."/>
            <person name="Fernie A.R."/>
        </authorList>
    </citation>
    <scope>NUCLEOTIDE SEQUENCE [LARGE SCALE GENOMIC DNA]</scope>
    <source>
        <strain evidence="4">cv. LA0716</strain>
    </source>
</reference>
<sequence length="422" mass="48631">MGEFERDEYEEYEDLDEYEEESGAEEYEEEETPQAPEELLEYLELRQRLKEGIRKQMKKELGSANGLPGEIKKTLPRDNYGSFFGPSQPVIAQRVIQESKSLLENPNLVAKVMKSNHTLKTKVQMLRNTRDYSFLLSDDAELPVPPKVAQGVIYSENLFYFFSAARVALPPSTKQSSSNTGRKLRDDHVVRKRILGSSQMPHRLLSQKSVSVSKQTQLSLDSRKQLGSSKGSEPGRPLGVQPKIIGGPNGKRVLTPCVKSTVPALHKSTSSKLQPSIPRQYLVPKKEILQSGKSKVMPQQAEPSYKQKLIMQKQIKQLPPKNATRFLEDRRPARKPMRHEEEEDGAEAISMIRRMFRYNPNRYQDEDDTSDMEANFDDILREEKRSAKIAKKEDEEELRKIEEEERRERLRKESKKRKLSNQ</sequence>
<accession>A0ABM1V4Y8</accession>
<dbReference type="PANTHER" id="PTHR22691:SF8">
    <property type="entry name" value="PROTEIN SPT2 HOMOLOG"/>
    <property type="match status" value="1"/>
</dbReference>
<evidence type="ECO:0000256" key="2">
    <source>
        <dbReference type="ARBA" id="ARBA00023054"/>
    </source>
</evidence>